<dbReference type="Gene3D" id="3.50.50.60">
    <property type="entry name" value="FAD/NAD(P)-binding domain"/>
    <property type="match status" value="1"/>
</dbReference>
<evidence type="ECO:0000313" key="6">
    <source>
        <dbReference type="EMBL" id="GAA4499444.1"/>
    </source>
</evidence>
<dbReference type="SUPFAM" id="SSF51905">
    <property type="entry name" value="FAD/NAD(P)-binding domain"/>
    <property type="match status" value="1"/>
</dbReference>
<dbReference type="InterPro" id="IPR017741">
    <property type="entry name" value="FAD-dependent_OxRdtase_HpnW"/>
</dbReference>
<evidence type="ECO:0000259" key="5">
    <source>
        <dbReference type="Pfam" id="PF01266"/>
    </source>
</evidence>
<proteinExistence type="inferred from homology"/>
<evidence type="ECO:0000256" key="1">
    <source>
        <dbReference type="ARBA" id="ARBA00001974"/>
    </source>
</evidence>
<evidence type="ECO:0000256" key="2">
    <source>
        <dbReference type="ARBA" id="ARBA00009410"/>
    </source>
</evidence>
<dbReference type="NCBIfam" id="TIGR03364">
    <property type="entry name" value="HpnW_proposed"/>
    <property type="match status" value="1"/>
</dbReference>
<gene>
    <name evidence="6" type="ORF">GCM10023172_18010</name>
</gene>
<dbReference type="InterPro" id="IPR036188">
    <property type="entry name" value="FAD/NAD-bd_sf"/>
</dbReference>
<evidence type="ECO:0000313" key="7">
    <source>
        <dbReference type="Proteomes" id="UP001501243"/>
    </source>
</evidence>
<comment type="cofactor">
    <cofactor evidence="1">
        <name>FAD</name>
        <dbReference type="ChEBI" id="CHEBI:57692"/>
    </cofactor>
</comment>
<keyword evidence="4" id="KW-0560">Oxidoreductase</keyword>
<comment type="similarity">
    <text evidence="2">Belongs to the DadA oxidoreductase family.</text>
</comment>
<dbReference type="PANTHER" id="PTHR13847:SF286">
    <property type="entry name" value="D-AMINO ACID DEHYDROGENASE"/>
    <property type="match status" value="1"/>
</dbReference>
<evidence type="ECO:0000256" key="3">
    <source>
        <dbReference type="ARBA" id="ARBA00022630"/>
    </source>
</evidence>
<sequence>MENSFDLIVVGAGVLGTFHAYFALQRGLNVLLLEKDARPREATVRNFGQIITSGMAEGEWFDFARVSLEMYQKIQAECDISIRQNGSLYLASTELELQVLAEKHARYAAIGYPSRLLTTAECRQRLPAVQASYCVGGLLFEQEVTAEPDLLIHRLLAYLTERWRLDYRPATPVQAVTANAAGCEVVDARGQRYRAAQVLVCTGRDCQFLFPEVFAQSDLQLCKLQMLATYPQPRVQLPGSVLTGLSIRRYPAFRNCPSFAQLLAEPAPEALQRWGIHLLFKQALDGSIIIGDTHEYAGLADAAKLDFNNADELNQLMLGEARRILDLPDWRIQRTWNGYYTQPKAGEIFQHSPDPRIHLVTGIGGKGMTSACGFAAQHIARLV</sequence>
<reference evidence="7" key="1">
    <citation type="journal article" date="2019" name="Int. J. Syst. Evol. Microbiol.">
        <title>The Global Catalogue of Microorganisms (GCM) 10K type strain sequencing project: providing services to taxonomists for standard genome sequencing and annotation.</title>
        <authorList>
            <consortium name="The Broad Institute Genomics Platform"/>
            <consortium name="The Broad Institute Genome Sequencing Center for Infectious Disease"/>
            <person name="Wu L."/>
            <person name="Ma J."/>
        </authorList>
    </citation>
    <scope>NUCLEOTIDE SEQUENCE [LARGE SCALE GENOMIC DNA]</scope>
    <source>
        <strain evidence="7">JCM 17841</strain>
    </source>
</reference>
<name>A0ABP8QAM9_9BACT</name>
<protein>
    <submittedName>
        <fullName evidence="6">TIGR03364 family FAD-dependent oxidoreductase</fullName>
    </submittedName>
</protein>
<accession>A0ABP8QAM9</accession>
<dbReference type="PANTHER" id="PTHR13847">
    <property type="entry name" value="SARCOSINE DEHYDROGENASE-RELATED"/>
    <property type="match status" value="1"/>
</dbReference>
<dbReference type="Gene3D" id="3.30.9.10">
    <property type="entry name" value="D-Amino Acid Oxidase, subunit A, domain 2"/>
    <property type="match status" value="1"/>
</dbReference>
<dbReference type="Pfam" id="PF01266">
    <property type="entry name" value="DAO"/>
    <property type="match status" value="1"/>
</dbReference>
<keyword evidence="7" id="KW-1185">Reference proteome</keyword>
<evidence type="ECO:0000256" key="4">
    <source>
        <dbReference type="ARBA" id="ARBA00023002"/>
    </source>
</evidence>
<dbReference type="RefSeq" id="WP_208131469.1">
    <property type="nucleotide sequence ID" value="NZ_BAABGQ010000006.1"/>
</dbReference>
<dbReference type="InterPro" id="IPR006076">
    <property type="entry name" value="FAD-dep_OxRdtase"/>
</dbReference>
<keyword evidence="3" id="KW-0285">Flavoprotein</keyword>
<feature type="domain" description="FAD dependent oxidoreductase" evidence="5">
    <location>
        <begin position="6"/>
        <end position="381"/>
    </location>
</feature>
<dbReference type="EMBL" id="BAABGQ010000006">
    <property type="protein sequence ID" value="GAA4499444.1"/>
    <property type="molecule type" value="Genomic_DNA"/>
</dbReference>
<dbReference type="Proteomes" id="UP001501243">
    <property type="component" value="Unassembled WGS sequence"/>
</dbReference>
<comment type="caution">
    <text evidence="6">The sequence shown here is derived from an EMBL/GenBank/DDBJ whole genome shotgun (WGS) entry which is preliminary data.</text>
</comment>
<organism evidence="6 7">
    <name type="scientific">Hymenobacter ginsengisoli</name>
    <dbReference type="NCBI Taxonomy" id="1051626"/>
    <lineage>
        <taxon>Bacteria</taxon>
        <taxon>Pseudomonadati</taxon>
        <taxon>Bacteroidota</taxon>
        <taxon>Cytophagia</taxon>
        <taxon>Cytophagales</taxon>
        <taxon>Hymenobacteraceae</taxon>
        <taxon>Hymenobacter</taxon>
    </lineage>
</organism>